<protein>
    <submittedName>
        <fullName evidence="1">Related to hydrolases or acyltransferases (Alpha/beta hydrolase superfamily)</fullName>
    </submittedName>
</protein>
<reference evidence="1 2" key="1">
    <citation type="submission" date="2016-03" db="EMBL/GenBank/DDBJ databases">
        <authorList>
            <person name="Ploux O."/>
        </authorList>
    </citation>
    <scope>NUCLEOTIDE SEQUENCE [LARGE SCALE GENOMIC DNA]</scope>
    <source>
        <strain evidence="1 2">UAMH 11012</strain>
    </source>
</reference>
<dbReference type="PANTHER" id="PTHR22946:SF12">
    <property type="entry name" value="CONIDIAL PIGMENT BIOSYNTHESIS PROTEIN AYG1 (AFU_ORTHOLOGUE AFUA_2G17550)"/>
    <property type="match status" value="1"/>
</dbReference>
<accession>A0A1L7X4L4</accession>
<dbReference type="SUPFAM" id="SSF53474">
    <property type="entry name" value="alpha/beta-Hydrolases"/>
    <property type="match status" value="1"/>
</dbReference>
<dbReference type="Proteomes" id="UP000184330">
    <property type="component" value="Unassembled WGS sequence"/>
</dbReference>
<name>A0A1L7X4L4_9HELO</name>
<organism evidence="1 2">
    <name type="scientific">Phialocephala subalpina</name>
    <dbReference type="NCBI Taxonomy" id="576137"/>
    <lineage>
        <taxon>Eukaryota</taxon>
        <taxon>Fungi</taxon>
        <taxon>Dikarya</taxon>
        <taxon>Ascomycota</taxon>
        <taxon>Pezizomycotina</taxon>
        <taxon>Leotiomycetes</taxon>
        <taxon>Helotiales</taxon>
        <taxon>Mollisiaceae</taxon>
        <taxon>Phialocephala</taxon>
        <taxon>Phialocephala fortinii species complex</taxon>
    </lineage>
</organism>
<dbReference type="GO" id="GO:0016787">
    <property type="term" value="F:hydrolase activity"/>
    <property type="evidence" value="ECO:0007669"/>
    <property type="project" value="UniProtKB-KW"/>
</dbReference>
<gene>
    <name evidence="1" type="ORF">PAC_09861</name>
</gene>
<dbReference type="EMBL" id="FJOG01000015">
    <property type="protein sequence ID" value="CZR59966.1"/>
    <property type="molecule type" value="Genomic_DNA"/>
</dbReference>
<keyword evidence="1" id="KW-0012">Acyltransferase</keyword>
<dbReference type="STRING" id="576137.A0A1L7X4L4"/>
<keyword evidence="1" id="KW-0808">Transferase</keyword>
<dbReference type="OrthoDB" id="249703at2759"/>
<sequence length="416" mass="45732">MNLIFSTIYVCAISLIHLSTDSDFHFEILRDVAAGSYGHADVGEVLTAANSIVPGDFESFYRAFNTLANSVYDVALKIDVKKFPISARDTFFRASTYFRSADFYLHGNQSDPRIYSLWAQQIAAFDSAMALLSIPGKRVNITTPNGFYVPAIWYTPAGPKVRRPTVIIGGGYDGGQEELLPQMGINALERGWNVLTYEGPGQASVVRYQHLGFIFEWEKVVTPVVDYLYALDVVDSSAIALVGLSFGGILAPRASAFERRLAATLALDGLYEFGALFLKQFPDKLVTIFNSGNSIQFDNAVSQAMTSSLVTTEFKWTVDQGMWAFNTTSPFDWMTQLQAYTLVDVVDKIPGPMFVADSATDTFFTGDGAVLASKLGNRSTYYEFDVASGVGHAGVGGYRMQCQVAFDWLQGIFDKC</sequence>
<dbReference type="PANTHER" id="PTHR22946">
    <property type="entry name" value="DIENELACTONE HYDROLASE DOMAIN-CONTAINING PROTEIN-RELATED"/>
    <property type="match status" value="1"/>
</dbReference>
<dbReference type="GO" id="GO:0016746">
    <property type="term" value="F:acyltransferase activity"/>
    <property type="evidence" value="ECO:0007669"/>
    <property type="project" value="UniProtKB-KW"/>
</dbReference>
<dbReference type="AlphaFoldDB" id="A0A1L7X4L4"/>
<dbReference type="InterPro" id="IPR050261">
    <property type="entry name" value="FrsA_esterase"/>
</dbReference>
<dbReference type="Gene3D" id="3.40.50.1820">
    <property type="entry name" value="alpha/beta hydrolase"/>
    <property type="match status" value="1"/>
</dbReference>
<dbReference type="Gene3D" id="1.20.1440.110">
    <property type="entry name" value="acylaminoacyl peptidase"/>
    <property type="match status" value="1"/>
</dbReference>
<keyword evidence="2" id="KW-1185">Reference proteome</keyword>
<keyword evidence="1" id="KW-0378">Hydrolase</keyword>
<evidence type="ECO:0000313" key="1">
    <source>
        <dbReference type="EMBL" id="CZR59966.1"/>
    </source>
</evidence>
<dbReference type="InterPro" id="IPR029058">
    <property type="entry name" value="AB_hydrolase_fold"/>
</dbReference>
<proteinExistence type="predicted"/>
<evidence type="ECO:0000313" key="2">
    <source>
        <dbReference type="Proteomes" id="UP000184330"/>
    </source>
</evidence>